<sequence>MFYLISPEVRTAEVFTRMPDKFRKPDAQTDWARANRGGLATDSFLEGPVWDPEGYLFVTDIPHGRVFRIATTSRSRACHRENAGQRSPGPVRPDPS</sequence>
<protein>
    <recommendedName>
        <fullName evidence="4">SMP-30/Gluconolactonase/LRE-like region domain-containing protein</fullName>
    </recommendedName>
</protein>
<evidence type="ECO:0008006" key="4">
    <source>
        <dbReference type="Google" id="ProtNLM"/>
    </source>
</evidence>
<dbReference type="EMBL" id="AP024958">
    <property type="protein sequence ID" value="BCZ85212.1"/>
    <property type="molecule type" value="Genomic_DNA"/>
</dbReference>
<reference evidence="2 3" key="1">
    <citation type="journal article" date="2022" name="Front. Microbiol.">
        <title>Identification and characterization of a novel class of self-sufficient cytochrome P450 hydroxylase involved in cyclohexanecarboxylate degradation in Paraburkholderia terrae strain KU-64.</title>
        <authorList>
            <person name="Yamamoto T."/>
            <person name="Hasegawa Y."/>
            <person name="Iwaki H."/>
        </authorList>
    </citation>
    <scope>NUCLEOTIDE SEQUENCE [LARGE SCALE GENOMIC DNA]</scope>
    <source>
        <strain evidence="2 3">KU-64</strain>
    </source>
</reference>
<dbReference type="SUPFAM" id="SSF63829">
    <property type="entry name" value="Calcium-dependent phosphotriesterase"/>
    <property type="match status" value="1"/>
</dbReference>
<keyword evidence="3" id="KW-1185">Reference proteome</keyword>
<proteinExistence type="predicted"/>
<accession>A0ABM7UAU1</accession>
<dbReference type="Gene3D" id="2.120.10.30">
    <property type="entry name" value="TolB, C-terminal domain"/>
    <property type="match status" value="1"/>
</dbReference>
<name>A0ABM7UAU1_9BURK</name>
<evidence type="ECO:0000313" key="2">
    <source>
        <dbReference type="EMBL" id="BCZ85212.1"/>
    </source>
</evidence>
<gene>
    <name evidence="2" type="ORF">PTKU64_88870</name>
</gene>
<feature type="region of interest" description="Disordered" evidence="1">
    <location>
        <begin position="75"/>
        <end position="96"/>
    </location>
</feature>
<evidence type="ECO:0000256" key="1">
    <source>
        <dbReference type="SAM" id="MobiDB-lite"/>
    </source>
</evidence>
<organism evidence="2 3">
    <name type="scientific">Paraburkholderia terrae</name>
    <dbReference type="NCBI Taxonomy" id="311230"/>
    <lineage>
        <taxon>Bacteria</taxon>
        <taxon>Pseudomonadati</taxon>
        <taxon>Pseudomonadota</taxon>
        <taxon>Betaproteobacteria</taxon>
        <taxon>Burkholderiales</taxon>
        <taxon>Burkholderiaceae</taxon>
        <taxon>Paraburkholderia</taxon>
    </lineage>
</organism>
<evidence type="ECO:0000313" key="3">
    <source>
        <dbReference type="Proteomes" id="UP001319874"/>
    </source>
</evidence>
<dbReference type="Proteomes" id="UP001319874">
    <property type="component" value="Chromosome 4"/>
</dbReference>
<dbReference type="InterPro" id="IPR011042">
    <property type="entry name" value="6-blade_b-propeller_TolB-like"/>
</dbReference>